<protein>
    <recommendedName>
        <fullName evidence="3">Ferredoxin</fullName>
    </recommendedName>
</protein>
<evidence type="ECO:0008006" key="3">
    <source>
        <dbReference type="Google" id="ProtNLM"/>
    </source>
</evidence>
<dbReference type="EMBL" id="OBEG01000007">
    <property type="protein sequence ID" value="SNY89019.1"/>
    <property type="molecule type" value="Genomic_DNA"/>
</dbReference>
<dbReference type="STRING" id="1379680.GCA_001612615_06397"/>
<dbReference type="AlphaFoldDB" id="A0A285LVR0"/>
<name>A0A285LVR0_9NOCA</name>
<dbReference type="Proteomes" id="UP000219565">
    <property type="component" value="Unassembled WGS sequence"/>
</dbReference>
<sequence length="110" mass="12099">MAATWAKAPDFADQPARRAAVQAQTVADKQRYLEEGLTPLRCQACRSEVLVRKSSSHQTSVQWTEPPETHCPVFAELAASGGRPGRPETCPQLEKTIKWAVDEGVIEVPK</sequence>
<dbReference type="OrthoDB" id="4554341at2"/>
<keyword evidence="2" id="KW-1185">Reference proteome</keyword>
<gene>
    <name evidence="1" type="ORF">SAMN04244553_6016</name>
</gene>
<dbReference type="RefSeq" id="WP_097247795.1">
    <property type="nucleotide sequence ID" value="NZ_JAMTCU010000018.1"/>
</dbReference>
<organism evidence="1 2">
    <name type="scientific">Nocardia amikacinitolerans</name>
    <dbReference type="NCBI Taxonomy" id="756689"/>
    <lineage>
        <taxon>Bacteria</taxon>
        <taxon>Bacillati</taxon>
        <taxon>Actinomycetota</taxon>
        <taxon>Actinomycetes</taxon>
        <taxon>Mycobacteriales</taxon>
        <taxon>Nocardiaceae</taxon>
        <taxon>Nocardia</taxon>
    </lineage>
</organism>
<reference evidence="2" key="1">
    <citation type="submission" date="2017-09" db="EMBL/GenBank/DDBJ databases">
        <authorList>
            <person name="Varghese N."/>
            <person name="Submissions S."/>
        </authorList>
    </citation>
    <scope>NUCLEOTIDE SEQUENCE [LARGE SCALE GENOMIC DNA]</scope>
    <source>
        <strain evidence="2">DSM 45537</strain>
    </source>
</reference>
<proteinExistence type="predicted"/>
<evidence type="ECO:0000313" key="2">
    <source>
        <dbReference type="Proteomes" id="UP000219565"/>
    </source>
</evidence>
<accession>A0A285LVR0</accession>
<evidence type="ECO:0000313" key="1">
    <source>
        <dbReference type="EMBL" id="SNY89019.1"/>
    </source>
</evidence>